<proteinExistence type="predicted"/>
<sequence length="160" mass="18888">MGKLILWREAWEQGSMDMFPLASAAPQAARERAVYAEHLQTLKERFERYFPRVADIEDYDCIRDPFHQEYSTEKLTMKEREECAELRVDRTLKLKFRIEGCSKELTAALLPNTTSHPPRTKACLNWKRKCWSYLQVVAHDEDEVRYDAAPANADIFRMER</sequence>
<dbReference type="AlphaFoldDB" id="A0AAD6AJW7"/>
<keyword evidence="2" id="KW-1185">Reference proteome</keyword>
<evidence type="ECO:0000313" key="1">
    <source>
        <dbReference type="EMBL" id="KAJ4926794.1"/>
    </source>
</evidence>
<reference evidence="1" key="1">
    <citation type="submission" date="2022-11" db="EMBL/GenBank/DDBJ databases">
        <title>Chromosome-level genome of Pogonophryne albipinna.</title>
        <authorList>
            <person name="Jo E."/>
        </authorList>
    </citation>
    <scope>NUCLEOTIDE SEQUENCE</scope>
    <source>
        <strain evidence="1">SGF0006</strain>
        <tissue evidence="1">Muscle</tissue>
    </source>
</reference>
<gene>
    <name evidence="1" type="ORF">JOQ06_014540</name>
</gene>
<comment type="caution">
    <text evidence="1">The sequence shown here is derived from an EMBL/GenBank/DDBJ whole genome shotgun (WGS) entry which is preliminary data.</text>
</comment>
<protein>
    <submittedName>
        <fullName evidence="1">Uncharacterized protein</fullName>
    </submittedName>
</protein>
<organism evidence="1 2">
    <name type="scientific">Pogonophryne albipinna</name>
    <dbReference type="NCBI Taxonomy" id="1090488"/>
    <lineage>
        <taxon>Eukaryota</taxon>
        <taxon>Metazoa</taxon>
        <taxon>Chordata</taxon>
        <taxon>Craniata</taxon>
        <taxon>Vertebrata</taxon>
        <taxon>Euteleostomi</taxon>
        <taxon>Actinopterygii</taxon>
        <taxon>Neopterygii</taxon>
        <taxon>Teleostei</taxon>
        <taxon>Neoteleostei</taxon>
        <taxon>Acanthomorphata</taxon>
        <taxon>Eupercaria</taxon>
        <taxon>Perciformes</taxon>
        <taxon>Notothenioidei</taxon>
        <taxon>Pogonophryne</taxon>
    </lineage>
</organism>
<dbReference type="EMBL" id="JAPTMU010000019">
    <property type="protein sequence ID" value="KAJ4926794.1"/>
    <property type="molecule type" value="Genomic_DNA"/>
</dbReference>
<evidence type="ECO:0000313" key="2">
    <source>
        <dbReference type="Proteomes" id="UP001219934"/>
    </source>
</evidence>
<dbReference type="Proteomes" id="UP001219934">
    <property type="component" value="Unassembled WGS sequence"/>
</dbReference>
<name>A0AAD6AJW7_9TELE</name>
<accession>A0AAD6AJW7</accession>